<dbReference type="PANTHER" id="PTHR43280:SF2">
    <property type="entry name" value="HTH-TYPE TRANSCRIPTIONAL REGULATOR EXSA"/>
    <property type="match status" value="1"/>
</dbReference>
<dbReference type="InterPro" id="IPR003313">
    <property type="entry name" value="AraC-bd"/>
</dbReference>
<dbReference type="Pfam" id="PF12833">
    <property type="entry name" value="HTH_18"/>
    <property type="match status" value="1"/>
</dbReference>
<evidence type="ECO:0000256" key="1">
    <source>
        <dbReference type="ARBA" id="ARBA00023015"/>
    </source>
</evidence>
<reference evidence="6 7" key="1">
    <citation type="journal article" date="2021" name="ISME Commun">
        <title>Automated analysis of genomic sequences facilitates high-throughput and comprehensive description of bacteria.</title>
        <authorList>
            <person name="Hitch T.C.A."/>
        </authorList>
    </citation>
    <scope>NUCLEOTIDE SEQUENCE [LARGE SCALE GENOMIC DNA]</scope>
    <source>
        <strain evidence="6 7">Sanger_03</strain>
    </source>
</reference>
<keyword evidence="1" id="KW-0805">Transcription regulation</keyword>
<accession>A0ABT2RNS5</accession>
<dbReference type="InterPro" id="IPR009057">
    <property type="entry name" value="Homeodomain-like_sf"/>
</dbReference>
<dbReference type="SMART" id="SM00342">
    <property type="entry name" value="HTH_ARAC"/>
    <property type="match status" value="1"/>
</dbReference>
<dbReference type="SUPFAM" id="SSF51182">
    <property type="entry name" value="RmlC-like cupins"/>
    <property type="match status" value="1"/>
</dbReference>
<evidence type="ECO:0000259" key="5">
    <source>
        <dbReference type="PROSITE" id="PS01124"/>
    </source>
</evidence>
<dbReference type="PROSITE" id="PS01124">
    <property type="entry name" value="HTH_ARAC_FAMILY_2"/>
    <property type="match status" value="1"/>
</dbReference>
<dbReference type="Proteomes" id="UP001652431">
    <property type="component" value="Unassembled WGS sequence"/>
</dbReference>
<keyword evidence="7" id="KW-1185">Reference proteome</keyword>
<evidence type="ECO:0000256" key="3">
    <source>
        <dbReference type="ARBA" id="ARBA00023163"/>
    </source>
</evidence>
<name>A0ABT2RNS5_9FIRM</name>
<dbReference type="PROSITE" id="PS00041">
    <property type="entry name" value="HTH_ARAC_FAMILY_1"/>
    <property type="match status" value="1"/>
</dbReference>
<evidence type="ECO:0000256" key="4">
    <source>
        <dbReference type="SAM" id="MobiDB-lite"/>
    </source>
</evidence>
<dbReference type="Gene3D" id="1.10.10.60">
    <property type="entry name" value="Homeodomain-like"/>
    <property type="match status" value="2"/>
</dbReference>
<keyword evidence="3" id="KW-0804">Transcription</keyword>
<feature type="domain" description="HTH araC/xylS-type" evidence="5">
    <location>
        <begin position="279"/>
        <end position="376"/>
    </location>
</feature>
<dbReference type="InterPro" id="IPR011051">
    <property type="entry name" value="RmlC_Cupin_sf"/>
</dbReference>
<feature type="compositionally biased region" description="Polar residues" evidence="4">
    <location>
        <begin position="369"/>
        <end position="384"/>
    </location>
</feature>
<proteinExistence type="predicted"/>
<dbReference type="EMBL" id="JAOQJU010000013">
    <property type="protein sequence ID" value="MCU6687052.1"/>
    <property type="molecule type" value="Genomic_DNA"/>
</dbReference>
<dbReference type="Gene3D" id="2.60.120.10">
    <property type="entry name" value="Jelly Rolls"/>
    <property type="match status" value="1"/>
</dbReference>
<dbReference type="InterPro" id="IPR018062">
    <property type="entry name" value="HTH_AraC-typ_CS"/>
</dbReference>
<dbReference type="RefSeq" id="WP_262575451.1">
    <property type="nucleotide sequence ID" value="NZ_JAOQJU010000013.1"/>
</dbReference>
<dbReference type="Pfam" id="PF02311">
    <property type="entry name" value="AraC_binding"/>
    <property type="match status" value="1"/>
</dbReference>
<dbReference type="InterPro" id="IPR014710">
    <property type="entry name" value="RmlC-like_jellyroll"/>
</dbReference>
<protein>
    <submittedName>
        <fullName evidence="6">AraC family transcriptional regulator</fullName>
    </submittedName>
</protein>
<comment type="caution">
    <text evidence="6">The sequence shown here is derived from an EMBL/GenBank/DDBJ whole genome shotgun (WGS) entry which is preliminary data.</text>
</comment>
<evidence type="ECO:0000256" key="2">
    <source>
        <dbReference type="ARBA" id="ARBA00023125"/>
    </source>
</evidence>
<feature type="region of interest" description="Disordered" evidence="4">
    <location>
        <begin position="365"/>
        <end position="384"/>
    </location>
</feature>
<dbReference type="SUPFAM" id="SSF46689">
    <property type="entry name" value="Homeodomain-like"/>
    <property type="match status" value="1"/>
</dbReference>
<sequence length="384" mass="44660">MKKPASVTDIGSVRSVLYANYEKNQTTMPFPKALSLALLSETRKTDTFCYPEYSGFLSCKDFWDYVGRIPVFQTTHPSPISHPQNITGRFGNFYLQEDSLFTEGMDINVYTHLPFVNDGFHTHDHFELNYIYHGNGDFYFEDEHLTLKEGAFLIIAPDSPHNIRAFKDDFIISIMVRKSTFNSLFWSLLSKDTLLSAFFRNALKQNNEKNYMIFQTENEWLLQNYLQNLFAELGMKDAFYNHNMTSILLLFFSTLLRNHSDTAHFYNCQQLSGEHCDFNLLSQYIRQNYNTITLKDVAEKFHYSESFFSKLIKKNFGVSFSVLIRDLRLSHAHELLRHSSYTLREICDIVGYQSVSAFSRSYKKRYGTSPGSHSQSTADSFPRS</sequence>
<keyword evidence="2" id="KW-0238">DNA-binding</keyword>
<gene>
    <name evidence="6" type="ORF">OCV99_10915</name>
</gene>
<dbReference type="PANTHER" id="PTHR43280">
    <property type="entry name" value="ARAC-FAMILY TRANSCRIPTIONAL REGULATOR"/>
    <property type="match status" value="1"/>
</dbReference>
<evidence type="ECO:0000313" key="7">
    <source>
        <dbReference type="Proteomes" id="UP001652431"/>
    </source>
</evidence>
<evidence type="ECO:0000313" key="6">
    <source>
        <dbReference type="EMBL" id="MCU6687052.1"/>
    </source>
</evidence>
<organism evidence="6 7">
    <name type="scientific">Dorea acetigenes</name>
    <dbReference type="NCBI Taxonomy" id="2981787"/>
    <lineage>
        <taxon>Bacteria</taxon>
        <taxon>Bacillati</taxon>
        <taxon>Bacillota</taxon>
        <taxon>Clostridia</taxon>
        <taxon>Lachnospirales</taxon>
        <taxon>Lachnospiraceae</taxon>
        <taxon>Dorea</taxon>
    </lineage>
</organism>
<dbReference type="InterPro" id="IPR018060">
    <property type="entry name" value="HTH_AraC"/>
</dbReference>